<evidence type="ECO:0000256" key="4">
    <source>
        <dbReference type="PIRSR" id="PIRSR600407-2"/>
    </source>
</evidence>
<evidence type="ECO:0008006" key="10">
    <source>
        <dbReference type="Google" id="ProtNLM"/>
    </source>
</evidence>
<evidence type="ECO:0000256" key="1">
    <source>
        <dbReference type="ARBA" id="ARBA00009283"/>
    </source>
</evidence>
<keyword evidence="2 5" id="KW-0378">Hydrolase</keyword>
<accession>A0A8T3AEP6</accession>
<feature type="binding site" evidence="4">
    <location>
        <begin position="223"/>
        <end position="227"/>
    </location>
    <ligand>
        <name>ATP</name>
        <dbReference type="ChEBI" id="CHEBI:30616"/>
    </ligand>
</feature>
<feature type="compositionally biased region" description="Polar residues" evidence="6">
    <location>
        <begin position="11"/>
        <end position="23"/>
    </location>
</feature>
<gene>
    <name evidence="8" type="ORF">KFK09_024781</name>
</gene>
<dbReference type="SMR" id="A0A8T3AEP6"/>
<evidence type="ECO:0000256" key="2">
    <source>
        <dbReference type="ARBA" id="ARBA00022801"/>
    </source>
</evidence>
<feature type="transmembrane region" description="Helical" evidence="7">
    <location>
        <begin position="41"/>
        <end position="60"/>
    </location>
</feature>
<comment type="similarity">
    <text evidence="1 5">Belongs to the GDA1/CD39 NTPase family.</text>
</comment>
<name>A0A8T3AEP6_DENNO</name>
<evidence type="ECO:0000313" key="8">
    <source>
        <dbReference type="EMBL" id="KAI0494640.1"/>
    </source>
</evidence>
<feature type="region of interest" description="Disordered" evidence="6">
    <location>
        <begin position="1"/>
        <end position="26"/>
    </location>
</feature>
<evidence type="ECO:0000256" key="5">
    <source>
        <dbReference type="RuleBase" id="RU003833"/>
    </source>
</evidence>
<dbReference type="PANTHER" id="PTHR11782:SF79">
    <property type="entry name" value="OS08G0436100 PROTEIN"/>
    <property type="match status" value="1"/>
</dbReference>
<dbReference type="Pfam" id="PF01150">
    <property type="entry name" value="GDA1_CD39"/>
    <property type="match status" value="1"/>
</dbReference>
<dbReference type="EMBL" id="JAGYWB010000017">
    <property type="protein sequence ID" value="KAI0494640.1"/>
    <property type="molecule type" value="Genomic_DNA"/>
</dbReference>
<evidence type="ECO:0000256" key="7">
    <source>
        <dbReference type="SAM" id="Phobius"/>
    </source>
</evidence>
<comment type="caution">
    <text evidence="8">The sequence shown here is derived from an EMBL/GenBank/DDBJ whole genome shotgun (WGS) entry which is preliminary data.</text>
</comment>
<feature type="transmembrane region" description="Helical" evidence="7">
    <location>
        <begin position="489"/>
        <end position="510"/>
    </location>
</feature>
<dbReference type="GO" id="GO:0016020">
    <property type="term" value="C:membrane"/>
    <property type="evidence" value="ECO:0007669"/>
    <property type="project" value="TreeGrafter"/>
</dbReference>
<proteinExistence type="inferred from homology"/>
<dbReference type="AlphaFoldDB" id="A0A8T3AEP6"/>
<dbReference type="Proteomes" id="UP000829196">
    <property type="component" value="Unassembled WGS sequence"/>
</dbReference>
<keyword evidence="7" id="KW-0472">Membrane</keyword>
<evidence type="ECO:0000313" key="9">
    <source>
        <dbReference type="Proteomes" id="UP000829196"/>
    </source>
</evidence>
<dbReference type="PANTHER" id="PTHR11782">
    <property type="entry name" value="ADENOSINE/GUANOSINE DIPHOSPHATASE"/>
    <property type="match status" value="1"/>
</dbReference>
<keyword evidence="4" id="KW-0067">ATP-binding</keyword>
<protein>
    <recommendedName>
        <fullName evidence="10">Apyrase 6</fullName>
    </recommendedName>
</protein>
<keyword evidence="7" id="KW-1133">Transmembrane helix</keyword>
<dbReference type="PROSITE" id="PS01238">
    <property type="entry name" value="GDA1_CD39_NTPASE"/>
    <property type="match status" value="1"/>
</dbReference>
<dbReference type="OrthoDB" id="6372431at2759"/>
<dbReference type="GO" id="GO:0009134">
    <property type="term" value="P:nucleoside diphosphate catabolic process"/>
    <property type="evidence" value="ECO:0007669"/>
    <property type="project" value="TreeGrafter"/>
</dbReference>
<keyword evidence="9" id="KW-1185">Reference proteome</keyword>
<dbReference type="InterPro" id="IPR000407">
    <property type="entry name" value="GDA1_CD39_NTPase"/>
</dbReference>
<keyword evidence="7" id="KW-0812">Transmembrane</keyword>
<sequence>MRRPNARLQASRRNPPTEMLSQGSPPPCPNRYECTFCRSNLATAATFFAAASGLCLIYFLSSLSSSHRFGVIIDGGSTGTRIHLFGYRIGWGGLPAIDLGLTASMKVVPGLSAFADNPETAAESLKELLDFVQDRVPKDRWGVTEVRLMATAGLRLLDGGLAEGILNSCRSALRSSGFKFQDDWATVISGANEGLYAWIAANYALGTLGKAAHETIGIVELGGASAQITFVPCEPMPAEFSLVIKFGQVTYNLYSHSFLHLGQNMAYEYLHRLLSSRDFKASAEALLEGVYIDPCTPKGYLYNSEQLKVFAEALNAKIDYDRLPHAFGNFSECRWAALMLLRKEKDRCSYKNCHIGSTYVPKLQGKFIATENFFHTSKFFGLGPSSFIADLMLAGEKFCEEDWSELRRKYSALEEEDLLRYCFSSAYIVALLHDSLGIAMNDSRVVFANQVGQVPLDWPLGAFIMQITAEDGSQSDWITVIIKAILPRLLSVLMFFSILAFIGLSILKWCKPVLKLKNKI</sequence>
<evidence type="ECO:0000256" key="3">
    <source>
        <dbReference type="PIRSR" id="PIRSR600407-1"/>
    </source>
</evidence>
<dbReference type="GO" id="GO:0017110">
    <property type="term" value="F:nucleoside diphosphate phosphatase activity"/>
    <property type="evidence" value="ECO:0007669"/>
    <property type="project" value="TreeGrafter"/>
</dbReference>
<dbReference type="Gene3D" id="3.30.420.40">
    <property type="match status" value="1"/>
</dbReference>
<evidence type="ECO:0000256" key="6">
    <source>
        <dbReference type="SAM" id="MobiDB-lite"/>
    </source>
</evidence>
<dbReference type="Gene3D" id="3.30.420.150">
    <property type="entry name" value="Exopolyphosphatase. Domain 2"/>
    <property type="match status" value="1"/>
</dbReference>
<feature type="active site" description="Proton acceptor" evidence="3">
    <location>
        <position position="193"/>
    </location>
</feature>
<organism evidence="8 9">
    <name type="scientific">Dendrobium nobile</name>
    <name type="common">Orchid</name>
    <dbReference type="NCBI Taxonomy" id="94219"/>
    <lineage>
        <taxon>Eukaryota</taxon>
        <taxon>Viridiplantae</taxon>
        <taxon>Streptophyta</taxon>
        <taxon>Embryophyta</taxon>
        <taxon>Tracheophyta</taxon>
        <taxon>Spermatophyta</taxon>
        <taxon>Magnoliopsida</taxon>
        <taxon>Liliopsida</taxon>
        <taxon>Asparagales</taxon>
        <taxon>Orchidaceae</taxon>
        <taxon>Epidendroideae</taxon>
        <taxon>Malaxideae</taxon>
        <taxon>Dendrobiinae</taxon>
        <taxon>Dendrobium</taxon>
    </lineage>
</organism>
<dbReference type="GO" id="GO:0005524">
    <property type="term" value="F:ATP binding"/>
    <property type="evidence" value="ECO:0007669"/>
    <property type="project" value="UniProtKB-KW"/>
</dbReference>
<reference evidence="8" key="1">
    <citation type="journal article" date="2022" name="Front. Genet.">
        <title>Chromosome-Scale Assembly of the Dendrobium nobile Genome Provides Insights Into the Molecular Mechanism of the Biosynthesis of the Medicinal Active Ingredient of Dendrobium.</title>
        <authorList>
            <person name="Xu Q."/>
            <person name="Niu S.-C."/>
            <person name="Li K.-L."/>
            <person name="Zheng P.-J."/>
            <person name="Zhang X.-J."/>
            <person name="Jia Y."/>
            <person name="Liu Y."/>
            <person name="Niu Y.-X."/>
            <person name="Yu L.-H."/>
            <person name="Chen D.-F."/>
            <person name="Zhang G.-Q."/>
        </authorList>
    </citation>
    <scope>NUCLEOTIDE SEQUENCE</scope>
    <source>
        <tissue evidence="8">Leaf</tissue>
    </source>
</reference>
<keyword evidence="4" id="KW-0547">Nucleotide-binding</keyword>